<dbReference type="HOGENOM" id="CLU_1913210_0_0_7"/>
<gene>
    <name evidence="10" type="ORF">CIG1485E_1376</name>
</gene>
<dbReference type="Gene3D" id="1.25.40.10">
    <property type="entry name" value="Tetratricopeptide repeat domain"/>
    <property type="match status" value="1"/>
</dbReference>
<name>A0A076FH97_9BACT</name>
<evidence type="ECO:0000256" key="5">
    <source>
        <dbReference type="ARBA" id="ARBA00022801"/>
    </source>
</evidence>
<dbReference type="EC" id="3.5.2.6" evidence="3"/>
<evidence type="ECO:0000256" key="3">
    <source>
        <dbReference type="ARBA" id="ARBA00012865"/>
    </source>
</evidence>
<keyword evidence="4" id="KW-0677">Repeat</keyword>
<protein>
    <recommendedName>
        <fullName evidence="3">beta-lactamase</fullName>
        <ecNumber evidence="3">3.5.2.6</ecNumber>
    </recommendedName>
</protein>
<dbReference type="AlphaFoldDB" id="A0A076FH97"/>
<keyword evidence="5" id="KW-0378">Hydrolase</keyword>
<dbReference type="STRING" id="1244531.CIG2463D_1567"/>
<dbReference type="GO" id="GO:0008800">
    <property type="term" value="F:beta-lactamase activity"/>
    <property type="evidence" value="ECO:0007669"/>
    <property type="project" value="UniProtKB-EC"/>
</dbReference>
<dbReference type="Proteomes" id="UP000028486">
    <property type="component" value="Chromosome"/>
</dbReference>
<dbReference type="SUPFAM" id="SSF81901">
    <property type="entry name" value="HCP-like"/>
    <property type="match status" value="1"/>
</dbReference>
<dbReference type="RefSeq" id="WP_051870948.1">
    <property type="nucleotide sequence ID" value="NZ_CP009043.1"/>
</dbReference>
<comment type="catalytic activity">
    <reaction evidence="1">
        <text>a beta-lactam + H2O = a substituted beta-amino acid</text>
        <dbReference type="Rhea" id="RHEA:20401"/>
        <dbReference type="ChEBI" id="CHEBI:15377"/>
        <dbReference type="ChEBI" id="CHEBI:35627"/>
        <dbReference type="ChEBI" id="CHEBI:140347"/>
        <dbReference type="EC" id="3.5.2.6"/>
    </reaction>
</comment>
<evidence type="ECO:0000313" key="11">
    <source>
        <dbReference type="Proteomes" id="UP000028486"/>
    </source>
</evidence>
<keyword evidence="6" id="KW-0802">TPR repeat</keyword>
<dbReference type="EMBL" id="CP009043">
    <property type="protein sequence ID" value="AII15199.1"/>
    <property type="molecule type" value="Genomic_DNA"/>
</dbReference>
<dbReference type="GO" id="GO:0046677">
    <property type="term" value="P:response to antibiotic"/>
    <property type="evidence" value="ECO:0007669"/>
    <property type="project" value="UniProtKB-KW"/>
</dbReference>
<evidence type="ECO:0000256" key="8">
    <source>
        <dbReference type="ARBA" id="ARBA00023251"/>
    </source>
</evidence>
<feature type="chain" id="PRO_5039915925" description="beta-lactamase" evidence="9">
    <location>
        <begin position="20"/>
        <end position="127"/>
    </location>
</feature>
<evidence type="ECO:0000256" key="4">
    <source>
        <dbReference type="ARBA" id="ARBA00022737"/>
    </source>
</evidence>
<dbReference type="InterPro" id="IPR040239">
    <property type="entry name" value="HcpB-like"/>
</dbReference>
<evidence type="ECO:0000256" key="6">
    <source>
        <dbReference type="ARBA" id="ARBA00022803"/>
    </source>
</evidence>
<dbReference type="OrthoDB" id="5358683at2"/>
<dbReference type="SMART" id="SM00671">
    <property type="entry name" value="SEL1"/>
    <property type="match status" value="1"/>
</dbReference>
<evidence type="ECO:0000256" key="1">
    <source>
        <dbReference type="ARBA" id="ARBA00001526"/>
    </source>
</evidence>
<proteinExistence type="inferred from homology"/>
<sequence>MRKLVLFLFVALFLGCANNSQNLQKSSNLQTSKPRDIKLENLEKECFNGKKEACKELADSLQSKGEFEEAAKIYDYTCVKFQYIPACLSLAHLFETGKGVKQDLNVAKDIYTRACYSGDKQSCTKIR</sequence>
<organism evidence="10 11">
    <name type="scientific">Campylobacter iguaniorum</name>
    <dbReference type="NCBI Taxonomy" id="1244531"/>
    <lineage>
        <taxon>Bacteria</taxon>
        <taxon>Pseudomonadati</taxon>
        <taxon>Campylobacterota</taxon>
        <taxon>Epsilonproteobacteria</taxon>
        <taxon>Campylobacterales</taxon>
        <taxon>Campylobacteraceae</taxon>
        <taxon>Campylobacter</taxon>
    </lineage>
</organism>
<dbReference type="PROSITE" id="PS51257">
    <property type="entry name" value="PROKAR_LIPOPROTEIN"/>
    <property type="match status" value="1"/>
</dbReference>
<keyword evidence="9" id="KW-0732">Signal</keyword>
<dbReference type="KEGG" id="caj:CIG1485E_1376"/>
<accession>A0A076FH97</accession>
<keyword evidence="7" id="KW-1015">Disulfide bond</keyword>
<keyword evidence="11" id="KW-1185">Reference proteome</keyword>
<dbReference type="eggNOG" id="ENOG50319IG">
    <property type="taxonomic scope" value="Bacteria"/>
</dbReference>
<keyword evidence="8" id="KW-0046">Antibiotic resistance</keyword>
<evidence type="ECO:0000256" key="2">
    <source>
        <dbReference type="ARBA" id="ARBA00008486"/>
    </source>
</evidence>
<reference evidence="11" key="1">
    <citation type="journal article" date="2014" name="Genome Announc.">
        <title>Complete Genome Sequence of Campylobacter iguaniorum Strain 1485ET, Isolated from a Bearded Dragon (Pogona vitticeps).</title>
        <authorList>
            <person name="Gilbert M.J."/>
            <person name="Miller W.G."/>
            <person name="Yee E."/>
            <person name="Kik M."/>
            <person name="Wagenaar J.A."/>
            <person name="Duim B."/>
        </authorList>
    </citation>
    <scope>NUCLEOTIDE SEQUENCE [LARGE SCALE GENOMIC DNA]</scope>
    <source>
        <strain evidence="11">1485E</strain>
    </source>
</reference>
<dbReference type="PANTHER" id="PTHR13891:SF1">
    <property type="entry name" value="CYTOCHROME C OXIDASE ASSEMBLY FACTOR 7"/>
    <property type="match status" value="1"/>
</dbReference>
<feature type="signal peptide" evidence="9">
    <location>
        <begin position="1"/>
        <end position="19"/>
    </location>
</feature>
<dbReference type="InterPro" id="IPR006597">
    <property type="entry name" value="Sel1-like"/>
</dbReference>
<evidence type="ECO:0000313" key="10">
    <source>
        <dbReference type="EMBL" id="AII15199.1"/>
    </source>
</evidence>
<evidence type="ECO:0000256" key="9">
    <source>
        <dbReference type="SAM" id="SignalP"/>
    </source>
</evidence>
<comment type="similarity">
    <text evidence="2">Belongs to the hcp beta-lactamase family.</text>
</comment>
<dbReference type="InterPro" id="IPR011990">
    <property type="entry name" value="TPR-like_helical_dom_sf"/>
</dbReference>
<dbReference type="PANTHER" id="PTHR13891">
    <property type="entry name" value="CYTOCHROME C OXIDASE ASSEMBLY FACTOR 7"/>
    <property type="match status" value="1"/>
</dbReference>
<evidence type="ECO:0000256" key="7">
    <source>
        <dbReference type="ARBA" id="ARBA00023157"/>
    </source>
</evidence>